<keyword evidence="3" id="KW-1185">Reference proteome</keyword>
<feature type="region of interest" description="Disordered" evidence="1">
    <location>
        <begin position="26"/>
        <end position="46"/>
    </location>
</feature>
<evidence type="ECO:0000313" key="3">
    <source>
        <dbReference type="Proteomes" id="UP001604277"/>
    </source>
</evidence>
<evidence type="ECO:0000256" key="1">
    <source>
        <dbReference type="SAM" id="MobiDB-lite"/>
    </source>
</evidence>
<name>A0ABD1WRY2_9LAMI</name>
<gene>
    <name evidence="2" type="ORF">Fot_06076</name>
</gene>
<organism evidence="2 3">
    <name type="scientific">Forsythia ovata</name>
    <dbReference type="NCBI Taxonomy" id="205694"/>
    <lineage>
        <taxon>Eukaryota</taxon>
        <taxon>Viridiplantae</taxon>
        <taxon>Streptophyta</taxon>
        <taxon>Embryophyta</taxon>
        <taxon>Tracheophyta</taxon>
        <taxon>Spermatophyta</taxon>
        <taxon>Magnoliopsida</taxon>
        <taxon>eudicotyledons</taxon>
        <taxon>Gunneridae</taxon>
        <taxon>Pentapetalae</taxon>
        <taxon>asterids</taxon>
        <taxon>lamiids</taxon>
        <taxon>Lamiales</taxon>
        <taxon>Oleaceae</taxon>
        <taxon>Forsythieae</taxon>
        <taxon>Forsythia</taxon>
    </lineage>
</organism>
<protein>
    <submittedName>
        <fullName evidence="2">Uncharacterized protein</fullName>
    </submittedName>
</protein>
<feature type="region of interest" description="Disordered" evidence="1">
    <location>
        <begin position="84"/>
        <end position="109"/>
    </location>
</feature>
<comment type="caution">
    <text evidence="2">The sequence shown here is derived from an EMBL/GenBank/DDBJ whole genome shotgun (WGS) entry which is preliminary data.</text>
</comment>
<reference evidence="3" key="1">
    <citation type="submission" date="2024-07" db="EMBL/GenBank/DDBJ databases">
        <title>Two chromosome-level genome assemblies of Korean endemic species Abeliophyllum distichum and Forsythia ovata (Oleaceae).</title>
        <authorList>
            <person name="Jang H."/>
        </authorList>
    </citation>
    <scope>NUCLEOTIDE SEQUENCE [LARGE SCALE GENOMIC DNA]</scope>
</reference>
<dbReference type="PANTHER" id="PTHR35737:SF1">
    <property type="entry name" value="CRYPTIC LOCI REGULATOR"/>
    <property type="match status" value="1"/>
</dbReference>
<dbReference type="EMBL" id="JBFOLJ010000002">
    <property type="protein sequence ID" value="KAL2552457.1"/>
    <property type="molecule type" value="Genomic_DNA"/>
</dbReference>
<accession>A0ABD1WRY2</accession>
<sequence>MATADWEDENEWELTNDDGFVYKRKKRLRLDPSTARPPPDQAAEKKYRREMKKSALLKLRDKYLNEIRQWELLSNMLKEMKLNDQTQQQKQPELLPTTLSERPTCSNELPMQSKSDFTCRLLVDEFFYQVEAQEAIIRDASNLCDLAEALCSAQEEKWKQQFTEQPIWESSPGMLMAALVQQ</sequence>
<proteinExistence type="predicted"/>
<evidence type="ECO:0000313" key="2">
    <source>
        <dbReference type="EMBL" id="KAL2552457.1"/>
    </source>
</evidence>
<dbReference type="Proteomes" id="UP001604277">
    <property type="component" value="Unassembled WGS sequence"/>
</dbReference>
<dbReference type="PANTHER" id="PTHR35737">
    <property type="entry name" value="CRYPTIC LOCI REGULATOR"/>
    <property type="match status" value="1"/>
</dbReference>
<dbReference type="AlphaFoldDB" id="A0ABD1WRY2"/>